<organism evidence="2 3">
    <name type="scientific">Corynebacterium bovis</name>
    <dbReference type="NCBI Taxonomy" id="36808"/>
    <lineage>
        <taxon>Bacteria</taxon>
        <taxon>Bacillati</taxon>
        <taxon>Actinomycetota</taxon>
        <taxon>Actinomycetes</taxon>
        <taxon>Mycobacteriales</taxon>
        <taxon>Corynebacteriaceae</taxon>
        <taxon>Corynebacterium</taxon>
    </lineage>
</organism>
<protein>
    <submittedName>
        <fullName evidence="2">Uncharacterized protein</fullName>
    </submittedName>
</protein>
<proteinExistence type="predicted"/>
<name>A0A3R8RCZ9_9CORY</name>
<feature type="region of interest" description="Disordered" evidence="1">
    <location>
        <begin position="1"/>
        <end position="20"/>
    </location>
</feature>
<reference evidence="2 3" key="1">
    <citation type="submission" date="2018-01" db="EMBL/GenBank/DDBJ databases">
        <title>Twenty Corynebacterium bovis Genomes.</title>
        <authorList>
            <person name="Gulvik C.A."/>
        </authorList>
    </citation>
    <scope>NUCLEOTIDE SEQUENCE [LARGE SCALE GENOMIC DNA]</scope>
    <source>
        <strain evidence="2 3">F6900</strain>
    </source>
</reference>
<gene>
    <name evidence="2" type="ORF">CXF48_09780</name>
</gene>
<feature type="compositionally biased region" description="Pro residues" evidence="1">
    <location>
        <begin position="1"/>
        <end position="10"/>
    </location>
</feature>
<evidence type="ECO:0000313" key="2">
    <source>
        <dbReference type="EMBL" id="RRO85731.1"/>
    </source>
</evidence>
<sequence>MLAGFPPPPEQARAQVADGPVADPGGEPVLVWAVSAHGGAGATSLAARVGFIGDAGGRFPSGAYPGEDRVVICAAETVAGLEAAQNLALQHLNGLGGETRLLAVVTHPVHPGWTGAKTPVEIRGMLDLLDDPGVPWRLIRLGFDSELALTAPDQVQQVTPGEVAEWMRMDAKARRRATRSRDSLAASGVVAAAADLVGLAAEPPDPSPD</sequence>
<comment type="caution">
    <text evidence="2">The sequence shown here is derived from an EMBL/GenBank/DDBJ whole genome shotgun (WGS) entry which is preliminary data.</text>
</comment>
<accession>A0A3R8RCZ9</accession>
<dbReference type="Proteomes" id="UP000276526">
    <property type="component" value="Unassembled WGS sequence"/>
</dbReference>
<evidence type="ECO:0000313" key="3">
    <source>
        <dbReference type="Proteomes" id="UP000276526"/>
    </source>
</evidence>
<evidence type="ECO:0000256" key="1">
    <source>
        <dbReference type="SAM" id="MobiDB-lite"/>
    </source>
</evidence>
<dbReference type="AlphaFoldDB" id="A0A3R8RCZ9"/>
<dbReference type="EMBL" id="PQNK01000018">
    <property type="protein sequence ID" value="RRO85731.1"/>
    <property type="molecule type" value="Genomic_DNA"/>
</dbReference>